<dbReference type="Pfam" id="PF01541">
    <property type="entry name" value="GIY-YIG"/>
    <property type="match status" value="1"/>
</dbReference>
<feature type="domain" description="GIY-YIG" evidence="9">
    <location>
        <begin position="36"/>
        <end position="114"/>
    </location>
</feature>
<dbReference type="InterPro" id="IPR038476">
    <property type="entry name" value="UvrC_RNase_H_dom_sf"/>
</dbReference>
<dbReference type="EMBL" id="RIZI01000125">
    <property type="protein sequence ID" value="RNF68132.1"/>
    <property type="molecule type" value="Genomic_DNA"/>
</dbReference>
<dbReference type="SUPFAM" id="SSF82771">
    <property type="entry name" value="GIY-YIG endonuclease"/>
    <property type="match status" value="1"/>
</dbReference>
<dbReference type="Gene3D" id="3.30.420.340">
    <property type="entry name" value="UvrC, RNAse H endonuclease domain"/>
    <property type="match status" value="1"/>
</dbReference>
<protein>
    <recommendedName>
        <fullName evidence="7">UvrABC system protein C</fullName>
        <shortName evidence="7">Protein UvrC</shortName>
    </recommendedName>
    <alternativeName>
        <fullName evidence="7">Excinuclease ABC subunit C</fullName>
    </alternativeName>
</protein>
<dbReference type="InterPro" id="IPR036876">
    <property type="entry name" value="UVR_dom_sf"/>
</dbReference>
<dbReference type="InterPro" id="IPR035901">
    <property type="entry name" value="GIY-YIG_endonuc_sf"/>
</dbReference>
<keyword evidence="1 7" id="KW-0963">Cytoplasm</keyword>
<comment type="caution">
    <text evidence="11">The sequence shown here is derived from an EMBL/GenBank/DDBJ whole genome shotgun (WGS) entry which is preliminary data.</text>
</comment>
<dbReference type="NCBIfam" id="TIGR00194">
    <property type="entry name" value="uvrC"/>
    <property type="match status" value="1"/>
</dbReference>
<dbReference type="InterPro" id="IPR001162">
    <property type="entry name" value="UvrC_RNase_H_dom"/>
</dbReference>
<name>A0A3M8RJD7_9PROT</name>
<feature type="domain" description="UVR" evidence="8">
    <location>
        <begin position="224"/>
        <end position="259"/>
    </location>
</feature>
<evidence type="ECO:0000256" key="4">
    <source>
        <dbReference type="ARBA" id="ARBA00022881"/>
    </source>
</evidence>
<proteinExistence type="inferred from homology"/>
<comment type="subcellular location">
    <subcellularLocation>
        <location evidence="7">Cytoplasm</location>
    </subcellularLocation>
</comment>
<dbReference type="GO" id="GO:0009381">
    <property type="term" value="F:excinuclease ABC activity"/>
    <property type="evidence" value="ECO:0007669"/>
    <property type="project" value="UniProtKB-UniRule"/>
</dbReference>
<feature type="domain" description="UvrC family homology region profile" evidence="10">
    <location>
        <begin position="275"/>
        <end position="498"/>
    </location>
</feature>
<reference evidence="11" key="1">
    <citation type="submission" date="2018-10" db="EMBL/GenBank/DDBJ databases">
        <title>Acidithiobacillus sulfuriphilus sp. nov.: an extremely acidophilic sulfur-oxidizing chemolithotroph isolated from a neutral pH environment.</title>
        <authorList>
            <person name="Falagan C."/>
            <person name="Moya-Beltran A."/>
            <person name="Quatrini R."/>
            <person name="Johnson D.B."/>
        </authorList>
    </citation>
    <scope>NUCLEOTIDE SEQUENCE [LARGE SCALE GENOMIC DNA]</scope>
    <source>
        <strain evidence="11">CJ-2</strain>
    </source>
</reference>
<keyword evidence="4 7" id="KW-0267">Excision nuclease</keyword>
<dbReference type="InterPro" id="IPR000305">
    <property type="entry name" value="GIY-YIG_endonuc"/>
</dbReference>
<dbReference type="PANTHER" id="PTHR30562">
    <property type="entry name" value="UVRC/OXIDOREDUCTASE"/>
    <property type="match status" value="1"/>
</dbReference>
<dbReference type="Pfam" id="PF02151">
    <property type="entry name" value="UVR"/>
    <property type="match status" value="1"/>
</dbReference>
<dbReference type="SMART" id="SM00465">
    <property type="entry name" value="GIYc"/>
    <property type="match status" value="1"/>
</dbReference>
<evidence type="ECO:0000313" key="11">
    <source>
        <dbReference type="EMBL" id="RNF68132.1"/>
    </source>
</evidence>
<dbReference type="Gene3D" id="3.40.1440.10">
    <property type="entry name" value="GIY-YIG endonuclease"/>
    <property type="match status" value="1"/>
</dbReference>
<dbReference type="InterPro" id="IPR004791">
    <property type="entry name" value="UvrC"/>
</dbReference>
<dbReference type="FunFam" id="3.40.1440.10:FF:000001">
    <property type="entry name" value="UvrABC system protein C"/>
    <property type="match status" value="1"/>
</dbReference>
<comment type="function">
    <text evidence="7">The UvrABC repair system catalyzes the recognition and processing of DNA lesions. UvrC both incises the 5' and 3' sides of the lesion. The N-terminal half is responsible for the 3' incision and the C-terminal half is responsible for the 5' incision.</text>
</comment>
<dbReference type="GO" id="GO:0009380">
    <property type="term" value="C:excinuclease repair complex"/>
    <property type="evidence" value="ECO:0007669"/>
    <property type="project" value="InterPro"/>
</dbReference>
<keyword evidence="3 7" id="KW-0228">DNA excision</keyword>
<dbReference type="AlphaFoldDB" id="A0A3M8RJD7"/>
<evidence type="ECO:0000256" key="3">
    <source>
        <dbReference type="ARBA" id="ARBA00022769"/>
    </source>
</evidence>
<gene>
    <name evidence="7 11" type="primary">uvrC</name>
    <name evidence="11" type="ORF">EC580_03420</name>
</gene>
<dbReference type="GO" id="GO:0006289">
    <property type="term" value="P:nucleotide-excision repair"/>
    <property type="evidence" value="ECO:0007669"/>
    <property type="project" value="UniProtKB-UniRule"/>
</dbReference>
<dbReference type="SMART" id="SM00278">
    <property type="entry name" value="HhH1"/>
    <property type="match status" value="2"/>
</dbReference>
<dbReference type="InterPro" id="IPR050066">
    <property type="entry name" value="UvrABC_protein_C"/>
</dbReference>
<dbReference type="OrthoDB" id="5287605at2"/>
<accession>A0A3M8RJD7</accession>
<evidence type="ECO:0000259" key="9">
    <source>
        <dbReference type="PROSITE" id="PS50164"/>
    </source>
</evidence>
<dbReference type="HAMAP" id="MF_00203">
    <property type="entry name" value="UvrC"/>
    <property type="match status" value="1"/>
</dbReference>
<dbReference type="Pfam" id="PF22920">
    <property type="entry name" value="UvrC_RNaseH"/>
    <property type="match status" value="1"/>
</dbReference>
<dbReference type="Gene3D" id="1.10.150.20">
    <property type="entry name" value="5' to 3' exonuclease, C-terminal subdomain"/>
    <property type="match status" value="1"/>
</dbReference>
<dbReference type="PROSITE" id="PS50165">
    <property type="entry name" value="UVRC"/>
    <property type="match status" value="1"/>
</dbReference>
<evidence type="ECO:0000256" key="2">
    <source>
        <dbReference type="ARBA" id="ARBA00022763"/>
    </source>
</evidence>
<dbReference type="InterPro" id="IPR003583">
    <property type="entry name" value="Hlx-hairpin-Hlx_DNA-bd_motif"/>
</dbReference>
<dbReference type="PROSITE" id="PS50164">
    <property type="entry name" value="GIY_YIG"/>
    <property type="match status" value="1"/>
</dbReference>
<evidence type="ECO:0000256" key="1">
    <source>
        <dbReference type="ARBA" id="ARBA00022490"/>
    </source>
</evidence>
<dbReference type="GO" id="GO:0003677">
    <property type="term" value="F:DNA binding"/>
    <property type="evidence" value="ECO:0007669"/>
    <property type="project" value="UniProtKB-UniRule"/>
</dbReference>
<evidence type="ECO:0000259" key="8">
    <source>
        <dbReference type="PROSITE" id="PS50151"/>
    </source>
</evidence>
<dbReference type="GO" id="GO:0005737">
    <property type="term" value="C:cytoplasm"/>
    <property type="evidence" value="ECO:0007669"/>
    <property type="project" value="UniProtKB-SubCell"/>
</dbReference>
<dbReference type="RefSeq" id="WP_123102202.1">
    <property type="nucleotide sequence ID" value="NZ_CP127527.1"/>
</dbReference>
<dbReference type="Pfam" id="PF14520">
    <property type="entry name" value="HHH_5"/>
    <property type="match status" value="1"/>
</dbReference>
<dbReference type="InterPro" id="IPR047296">
    <property type="entry name" value="GIY-YIG_UvrC_Cho"/>
</dbReference>
<evidence type="ECO:0000256" key="7">
    <source>
        <dbReference type="HAMAP-Rule" id="MF_00203"/>
    </source>
</evidence>
<keyword evidence="5 7" id="KW-0234">DNA repair</keyword>
<keyword evidence="2 7" id="KW-0227">DNA damage</keyword>
<sequence length="630" mass="70073">MRHAPAVDAPGADGAAALAVLDADFDRAYFLRTLSSQPGIYQMLDCRGRILYVGKARNLKRRVSSYFQKQRHSPKTLAMLGQVARVEVVVTHTETEALVLEANLIKRHQPPYNILLRDDKSYPYLYVDTPNAFPRMGFHRGAQKGRGRYFGPYPAVTALRESMVLLQKAFRLRTCDEHTFHHRSRACLQYQIRRCSGPCVGHIDALAYGQDVQDALRFLEGKSDEVIQSLGQRMQVAAEALHFEAAAQWRDQIAALSKIQERQYVAQAGGGDFDVIAIFREMGVVGIYVSFIRNGRQLGGRTVFPRHVEEEREVDILAAFLGQFYVNKEIPGNILVNMLPRAPGILSAGLSGQAGRRVQLSQPQRGPRKRWMDMAVLNARGALRQRAENGSVARRRMLLLQELFDLDASPERVECFDISHTRGELPVASCVVFGGEGALKAEYRRFNVRDVTGGDDYAAMAQALTRRYGRLRDEGLALPDIVLIDGGAGQLRVAEGVFQELGISTVQLCGVAKGTTRRPGLELLHLPGRTEALQLADDDPALLVIQEIRDEAHRFAITGHRARRAKGRQESQLDAVEGVGPKRRLALLRAFGGLKGVRDAGVEDLQRVSGIDQQLAQRIYDFFHAGPQHS</sequence>
<evidence type="ECO:0000256" key="6">
    <source>
        <dbReference type="ARBA" id="ARBA00023236"/>
    </source>
</evidence>
<dbReference type="PANTHER" id="PTHR30562:SF1">
    <property type="entry name" value="UVRABC SYSTEM PROTEIN C"/>
    <property type="match status" value="1"/>
</dbReference>
<dbReference type="FunFam" id="3.30.420.340:FF:000001">
    <property type="entry name" value="UvrABC system protein C"/>
    <property type="match status" value="1"/>
</dbReference>
<dbReference type="SUPFAM" id="SSF47781">
    <property type="entry name" value="RuvA domain 2-like"/>
    <property type="match status" value="1"/>
</dbReference>
<comment type="subunit">
    <text evidence="7">Interacts with UvrB in an incision complex.</text>
</comment>
<dbReference type="Gene3D" id="4.10.860.10">
    <property type="entry name" value="UVR domain"/>
    <property type="match status" value="1"/>
</dbReference>
<keyword evidence="6 7" id="KW-0742">SOS response</keyword>
<dbReference type="Pfam" id="PF08459">
    <property type="entry name" value="UvrC_RNaseH_dom"/>
    <property type="match status" value="1"/>
</dbReference>
<dbReference type="PROSITE" id="PS50151">
    <property type="entry name" value="UVR"/>
    <property type="match status" value="1"/>
</dbReference>
<dbReference type="GO" id="GO:0009432">
    <property type="term" value="P:SOS response"/>
    <property type="evidence" value="ECO:0007669"/>
    <property type="project" value="UniProtKB-UniRule"/>
</dbReference>
<dbReference type="NCBIfam" id="NF001824">
    <property type="entry name" value="PRK00558.1-5"/>
    <property type="match status" value="1"/>
</dbReference>
<dbReference type="InterPro" id="IPR001943">
    <property type="entry name" value="UVR_dom"/>
</dbReference>
<evidence type="ECO:0000259" key="10">
    <source>
        <dbReference type="PROSITE" id="PS50165"/>
    </source>
</evidence>
<comment type="similarity">
    <text evidence="7">Belongs to the UvrC family.</text>
</comment>
<dbReference type="InterPro" id="IPR010994">
    <property type="entry name" value="RuvA_2-like"/>
</dbReference>
<organism evidence="11">
    <name type="scientific">Acidithiobacillus sulfuriphilus</name>
    <dbReference type="NCBI Taxonomy" id="1867749"/>
    <lineage>
        <taxon>Bacteria</taxon>
        <taxon>Pseudomonadati</taxon>
        <taxon>Pseudomonadota</taxon>
        <taxon>Acidithiobacillia</taxon>
        <taxon>Acidithiobacillales</taxon>
        <taxon>Acidithiobacillaceae</taxon>
        <taxon>Acidithiobacillus</taxon>
    </lineage>
</organism>
<evidence type="ECO:0000256" key="5">
    <source>
        <dbReference type="ARBA" id="ARBA00023204"/>
    </source>
</evidence>
<dbReference type="CDD" id="cd10434">
    <property type="entry name" value="GIY-YIG_UvrC_Cho"/>
    <property type="match status" value="1"/>
</dbReference>
<dbReference type="SUPFAM" id="SSF46600">
    <property type="entry name" value="C-terminal UvrC-binding domain of UvrB"/>
    <property type="match status" value="1"/>
</dbReference>